<evidence type="ECO:0000256" key="4">
    <source>
        <dbReference type="ARBA" id="ARBA00022840"/>
    </source>
</evidence>
<evidence type="ECO:0008006" key="9">
    <source>
        <dbReference type="Google" id="ProtNLM"/>
    </source>
</evidence>
<dbReference type="PROSITE" id="PS51194">
    <property type="entry name" value="HELICASE_CTER"/>
    <property type="match status" value="1"/>
</dbReference>
<dbReference type="OrthoDB" id="9815222at2"/>
<feature type="domain" description="Helicase C-terminal" evidence="6">
    <location>
        <begin position="593"/>
        <end position="769"/>
    </location>
</feature>
<evidence type="ECO:0000256" key="3">
    <source>
        <dbReference type="ARBA" id="ARBA00022806"/>
    </source>
</evidence>
<keyword evidence="1" id="KW-0547">Nucleotide-binding</keyword>
<dbReference type="PROSITE" id="PS00690">
    <property type="entry name" value="DEAH_ATP_HELICASE"/>
    <property type="match status" value="1"/>
</dbReference>
<dbReference type="GO" id="GO:0016787">
    <property type="term" value="F:hydrolase activity"/>
    <property type="evidence" value="ECO:0007669"/>
    <property type="project" value="UniProtKB-KW"/>
</dbReference>
<dbReference type="SMART" id="SM00487">
    <property type="entry name" value="DEXDc"/>
    <property type="match status" value="1"/>
</dbReference>
<keyword evidence="3" id="KW-0347">Helicase</keyword>
<evidence type="ECO:0000256" key="2">
    <source>
        <dbReference type="ARBA" id="ARBA00022801"/>
    </source>
</evidence>
<dbReference type="PATRIC" id="fig|61435.5.peg.1445"/>
<evidence type="ECO:0000313" key="8">
    <source>
        <dbReference type="Proteomes" id="UP000053577"/>
    </source>
</evidence>
<organism evidence="7 8">
    <name type="scientific">Dehalococcoides mccartyi</name>
    <dbReference type="NCBI Taxonomy" id="61435"/>
    <lineage>
        <taxon>Bacteria</taxon>
        <taxon>Bacillati</taxon>
        <taxon>Chloroflexota</taxon>
        <taxon>Dehalococcoidia</taxon>
        <taxon>Dehalococcoidales</taxon>
        <taxon>Dehalococcoidaceae</taxon>
        <taxon>Dehalococcoides</taxon>
    </lineage>
</organism>
<dbReference type="PANTHER" id="PTHR47961:SF6">
    <property type="entry name" value="DNA-DIRECTED DNA POLYMERASE"/>
    <property type="match status" value="1"/>
</dbReference>
<comment type="caution">
    <text evidence="7">The sequence shown here is derived from an EMBL/GenBank/DDBJ whole genome shotgun (WGS) entry which is preliminary data.</text>
</comment>
<dbReference type="SMART" id="SM00490">
    <property type="entry name" value="HELICc"/>
    <property type="match status" value="1"/>
</dbReference>
<dbReference type="Gene3D" id="3.40.50.300">
    <property type="entry name" value="P-loop containing nucleotide triphosphate hydrolases"/>
    <property type="match status" value="2"/>
</dbReference>
<dbReference type="InterPro" id="IPR050474">
    <property type="entry name" value="Hel308_SKI2-like"/>
</dbReference>
<evidence type="ECO:0000256" key="1">
    <source>
        <dbReference type="ARBA" id="ARBA00022741"/>
    </source>
</evidence>
<evidence type="ECO:0000259" key="6">
    <source>
        <dbReference type="PROSITE" id="PS51194"/>
    </source>
</evidence>
<dbReference type="RefSeq" id="WP_058292659.1">
    <property type="nucleotide sequence ID" value="NZ_JGYD01000025.1"/>
</dbReference>
<dbReference type="SUPFAM" id="SSF52540">
    <property type="entry name" value="P-loop containing nucleoside triphosphate hydrolases"/>
    <property type="match status" value="2"/>
</dbReference>
<feature type="domain" description="Helicase ATP-binding" evidence="5">
    <location>
        <begin position="318"/>
        <end position="495"/>
    </location>
</feature>
<dbReference type="PANTHER" id="PTHR47961">
    <property type="entry name" value="DNA POLYMERASE THETA, PUTATIVE (AFU_ORTHOLOGUE AFUA_1G05260)-RELATED"/>
    <property type="match status" value="1"/>
</dbReference>
<reference evidence="7 8" key="1">
    <citation type="journal article" date="2015" name="Sci. Rep.">
        <title>A comparative genomics and reductive dehalogenase gene transcription study of two chloroethene-respiring bacteria, Dehalococcoides mccartyi strains MB and 11a.</title>
        <authorList>
            <person name="Low A."/>
            <person name="Shen Z."/>
            <person name="Cheng D."/>
            <person name="Rogers M.J."/>
            <person name="Lee P.K."/>
            <person name="He J."/>
        </authorList>
    </citation>
    <scope>NUCLEOTIDE SEQUENCE [LARGE SCALE GENOMIC DNA]</scope>
    <source>
        <strain evidence="7 8">MB</strain>
    </source>
</reference>
<dbReference type="InterPro" id="IPR002464">
    <property type="entry name" value="DNA/RNA_helicase_DEAH_CS"/>
</dbReference>
<evidence type="ECO:0000313" key="7">
    <source>
        <dbReference type="EMBL" id="KSV17277.1"/>
    </source>
</evidence>
<dbReference type="InterPro" id="IPR014001">
    <property type="entry name" value="Helicase_ATP-bd"/>
</dbReference>
<sequence length="1083" mass="120665">MSAFPTDILVAKIGGREALDHTAYHAKVLLAKTILKRIADRDSVAIMPIPPDEAKTLEEALHLIELRCLDLSSAWRRDIRSNEGIEFRDYCSLAFDIRRVLPLGETEEASVKGAILLATVGVLGDRSADIRRYLTENPWPVPEVNANEAGWPKLVLFRVADAFLRVVRKKNWDDLHSVAESIASLRQSQQTYEREYLQQENGLRQVAAFELVALYQLAKAVEMLGVFVGKGTPRTALDDVDFHLSRAIKAADSAGIIEMALLMRWISMAARLLIRSTIWHQLAAYNSKLTDFKQALTDEFQTRPLFELLPPQRDAIQEVMHIGNRAIVVEMPTSSGKTLLAEFRIIQTKVNVADAWIAYLVPTRALVNQVTIRLRRDLGLLGFKVEQATPAYELDALEGELMAAPASFDVLVTTPEKLDLLIRSGAADQGGRPLGLVVLDEAHNLRDGERGLRSELVLATINRESPDTHFMLLTPFVPNAGEIATWLDDERSRSVAPSLAINWQPNDQMIALAYPKGRGRVWGLEVKPLHVSQPHRVPIAFNERVTIDRERDRDSTFTQAKSSKLGVAAIVAEALASRGSSIVLAYSPTDCWNLAEKIAPLLPDKQSDNLSLVQEFVAAEYGDDFALNGLLRKGVAVHHAGISPEVRTLLEWLTEDGELVTLVATTTVAQGVNFPISNVILSTHYKASRVGNSYIKEQLRPEEFWNIAGRAGRLFQDTLGLVIFASQHPDDTTLEGYVNDKVVELASALEEMIHDTVERGWALDLRSLVRNDAKWSSFVQYLAHSYRKINDYAQFVTDTEKLLKRTYAYHRLSIHQPELAEQLIESTRIYAEQLSKLPARVLTLVDNTGFSPESIVDLLREKESFNLQVEDWSPSHLFQAGGEGMKGLVGALLKVPELSIETIGAGDGSSIASMLEMWVSGRTLREIADQHFASIQDIQKRVTECCRTIYQGLTHQGSWGIGALQFLSDLADAKLSQEAKAEIQSIPSMIYYGVPTIEAVLMRSLGVPRSISVALGKRFVGEANKDDPTPRLQKARAWLEQSSIETWQEVVSESNLAINGRRMRDAWRIITGNQPLDNVRKAQ</sequence>
<dbReference type="GO" id="GO:0005524">
    <property type="term" value="F:ATP binding"/>
    <property type="evidence" value="ECO:0007669"/>
    <property type="project" value="UniProtKB-KW"/>
</dbReference>
<dbReference type="InterPro" id="IPR027417">
    <property type="entry name" value="P-loop_NTPase"/>
</dbReference>
<dbReference type="CDD" id="cd17921">
    <property type="entry name" value="DEXHc_Ski2"/>
    <property type="match status" value="1"/>
</dbReference>
<name>A0A0V8M0H4_9CHLR</name>
<dbReference type="Proteomes" id="UP000053577">
    <property type="component" value="Unassembled WGS sequence"/>
</dbReference>
<dbReference type="Pfam" id="PF00270">
    <property type="entry name" value="DEAD"/>
    <property type="match status" value="1"/>
</dbReference>
<dbReference type="PROSITE" id="PS51192">
    <property type="entry name" value="HELICASE_ATP_BIND_1"/>
    <property type="match status" value="1"/>
</dbReference>
<evidence type="ECO:0000259" key="5">
    <source>
        <dbReference type="PROSITE" id="PS51192"/>
    </source>
</evidence>
<dbReference type="GO" id="GO:0004386">
    <property type="term" value="F:helicase activity"/>
    <property type="evidence" value="ECO:0007669"/>
    <property type="project" value="UniProtKB-KW"/>
</dbReference>
<gene>
    <name evidence="7" type="ORF">DA01_07355</name>
</gene>
<dbReference type="GO" id="GO:0003676">
    <property type="term" value="F:nucleic acid binding"/>
    <property type="evidence" value="ECO:0007669"/>
    <property type="project" value="InterPro"/>
</dbReference>
<protein>
    <recommendedName>
        <fullName evidence="9">DEAD/DEAH box helicase</fullName>
    </recommendedName>
</protein>
<dbReference type="EMBL" id="JGYD01000025">
    <property type="protein sequence ID" value="KSV17277.1"/>
    <property type="molecule type" value="Genomic_DNA"/>
</dbReference>
<dbReference type="InterPro" id="IPR011545">
    <property type="entry name" value="DEAD/DEAH_box_helicase_dom"/>
</dbReference>
<keyword evidence="4" id="KW-0067">ATP-binding</keyword>
<dbReference type="AlphaFoldDB" id="A0A0V8M0H4"/>
<dbReference type="InterPro" id="IPR001650">
    <property type="entry name" value="Helicase_C-like"/>
</dbReference>
<keyword evidence="2" id="KW-0378">Hydrolase</keyword>
<proteinExistence type="predicted"/>
<accession>A0A0V8M0H4</accession>